<dbReference type="Gene3D" id="3.10.310.10">
    <property type="entry name" value="Diaminopimelate Epimerase, Chain A, domain 1"/>
    <property type="match status" value="2"/>
</dbReference>
<dbReference type="Proteomes" id="UP001500013">
    <property type="component" value="Unassembled WGS sequence"/>
</dbReference>
<keyword evidence="2 3" id="KW-0413">Isomerase</keyword>
<name>A0ABP5DS58_9MICO</name>
<evidence type="ECO:0000313" key="3">
    <source>
        <dbReference type="EMBL" id="GAA1983419.1"/>
    </source>
</evidence>
<proteinExistence type="inferred from homology"/>
<dbReference type="PIRSF" id="PIRSF016184">
    <property type="entry name" value="PhzC_PhzF"/>
    <property type="match status" value="1"/>
</dbReference>
<comment type="caution">
    <text evidence="3">The sequence shown here is derived from an EMBL/GenBank/DDBJ whole genome shotgun (WGS) entry which is preliminary data.</text>
</comment>
<dbReference type="GO" id="GO:0016853">
    <property type="term" value="F:isomerase activity"/>
    <property type="evidence" value="ECO:0007669"/>
    <property type="project" value="UniProtKB-KW"/>
</dbReference>
<dbReference type="PANTHER" id="PTHR13774:SF39">
    <property type="entry name" value="BIOSYNTHESIS PROTEIN, PUTATIVE-RELATED"/>
    <property type="match status" value="1"/>
</dbReference>
<dbReference type="SUPFAM" id="SSF54506">
    <property type="entry name" value="Diaminopimelate epimerase-like"/>
    <property type="match status" value="1"/>
</dbReference>
<dbReference type="Pfam" id="PF02567">
    <property type="entry name" value="PhzC-PhzF"/>
    <property type="match status" value="1"/>
</dbReference>
<evidence type="ECO:0000256" key="2">
    <source>
        <dbReference type="ARBA" id="ARBA00023235"/>
    </source>
</evidence>
<reference evidence="4" key="1">
    <citation type="journal article" date="2019" name="Int. J. Syst. Evol. Microbiol.">
        <title>The Global Catalogue of Microorganisms (GCM) 10K type strain sequencing project: providing services to taxonomists for standard genome sequencing and annotation.</title>
        <authorList>
            <consortium name="The Broad Institute Genomics Platform"/>
            <consortium name="The Broad Institute Genome Sequencing Center for Infectious Disease"/>
            <person name="Wu L."/>
            <person name="Ma J."/>
        </authorList>
    </citation>
    <scope>NUCLEOTIDE SEQUENCE [LARGE SCALE GENOMIC DNA]</scope>
    <source>
        <strain evidence="4">JCM 15628</strain>
    </source>
</reference>
<gene>
    <name evidence="3" type="ORF">GCM10009817_26030</name>
</gene>
<keyword evidence="4" id="KW-1185">Reference proteome</keyword>
<sequence>MPCGAARVTRRTAYDKGAAGGLDAGRLTAAQMQDIAAEVGYSETAFVSGPVHPGGLGSAVGGHLVPIRYFAPEGEVDFCGHATIATAVALCESLGEGSWTLGTKVGPVAITGRHDGARTVGTLRSPAVGCLPLEPHLLGRLLDALQWSERDLRPDLPPAIGFGGNRHPVLVARDLARLESLSYDFPRLQRLSREQGWVTVHLVVPTGPGRWRARDPFPWGGVVEDPATGAAAAAFAGYLRQHARARTGDTFVITQGVEMGRPSTIEVELLEDVALVSGPATRIRPDGED</sequence>
<accession>A0ABP5DS58</accession>
<dbReference type="EMBL" id="BAAAPU010000007">
    <property type="protein sequence ID" value="GAA1983419.1"/>
    <property type="molecule type" value="Genomic_DNA"/>
</dbReference>
<evidence type="ECO:0000313" key="4">
    <source>
        <dbReference type="Proteomes" id="UP001500013"/>
    </source>
</evidence>
<evidence type="ECO:0000256" key="1">
    <source>
        <dbReference type="ARBA" id="ARBA00008270"/>
    </source>
</evidence>
<dbReference type="PANTHER" id="PTHR13774">
    <property type="entry name" value="PHENAZINE BIOSYNTHESIS PROTEIN"/>
    <property type="match status" value="1"/>
</dbReference>
<organism evidence="3 4">
    <name type="scientific">Terrabacter lapilli</name>
    <dbReference type="NCBI Taxonomy" id="436231"/>
    <lineage>
        <taxon>Bacteria</taxon>
        <taxon>Bacillati</taxon>
        <taxon>Actinomycetota</taxon>
        <taxon>Actinomycetes</taxon>
        <taxon>Micrococcales</taxon>
        <taxon>Intrasporangiaceae</taxon>
        <taxon>Terrabacter</taxon>
    </lineage>
</organism>
<comment type="similarity">
    <text evidence="1">Belongs to the PhzF family.</text>
</comment>
<dbReference type="InterPro" id="IPR003719">
    <property type="entry name" value="Phenazine_PhzF-like"/>
</dbReference>
<dbReference type="NCBIfam" id="TIGR00654">
    <property type="entry name" value="PhzF_family"/>
    <property type="match status" value="1"/>
</dbReference>
<protein>
    <submittedName>
        <fullName evidence="3">PhzF family phenazine biosynthesis isomerase</fullName>
    </submittedName>
</protein>
<dbReference type="RefSeq" id="WP_344063039.1">
    <property type="nucleotide sequence ID" value="NZ_BAAAPU010000007.1"/>
</dbReference>